<reference evidence="1" key="2">
    <citation type="submission" date="2023-02" db="EMBL/GenBank/DDBJ databases">
        <authorList>
            <person name="Swenson N.G."/>
            <person name="Wegrzyn J.L."/>
            <person name="Mcevoy S.L."/>
        </authorList>
    </citation>
    <scope>NUCLEOTIDE SEQUENCE</scope>
    <source>
        <strain evidence="1">91603</strain>
        <tissue evidence="1">Leaf</tissue>
    </source>
</reference>
<reference evidence="1" key="1">
    <citation type="journal article" date="2022" name="Plant J.">
        <title>Strategies of tolerance reflected in two North American maple genomes.</title>
        <authorList>
            <person name="McEvoy S.L."/>
            <person name="Sezen U.U."/>
            <person name="Trouern-Trend A."/>
            <person name="McMahon S.M."/>
            <person name="Schaberg P.G."/>
            <person name="Yang J."/>
            <person name="Wegrzyn J.L."/>
            <person name="Swenson N.G."/>
        </authorList>
    </citation>
    <scope>NUCLEOTIDE SEQUENCE</scope>
    <source>
        <strain evidence="1">91603</strain>
    </source>
</reference>
<dbReference type="AlphaFoldDB" id="A0AAD5J0T5"/>
<dbReference type="Proteomes" id="UP001064489">
    <property type="component" value="Chromosome 4"/>
</dbReference>
<accession>A0AAD5J0T5</accession>
<evidence type="ECO:0000313" key="1">
    <source>
        <dbReference type="EMBL" id="KAI9182209.1"/>
    </source>
</evidence>
<keyword evidence="2" id="KW-1185">Reference proteome</keyword>
<protein>
    <submittedName>
        <fullName evidence="1">Uncharacterized protein</fullName>
    </submittedName>
</protein>
<sequence length="78" mass="8737">MNPDRCTQDLKSSTCSQWWQLETESNRTQSNLFDLINTFRDLSSPIQGFVGASTLHIDDGDGDGDSSMLNCGRDFGFR</sequence>
<organism evidence="1 2">
    <name type="scientific">Acer negundo</name>
    <name type="common">Box elder</name>
    <dbReference type="NCBI Taxonomy" id="4023"/>
    <lineage>
        <taxon>Eukaryota</taxon>
        <taxon>Viridiplantae</taxon>
        <taxon>Streptophyta</taxon>
        <taxon>Embryophyta</taxon>
        <taxon>Tracheophyta</taxon>
        <taxon>Spermatophyta</taxon>
        <taxon>Magnoliopsida</taxon>
        <taxon>eudicotyledons</taxon>
        <taxon>Gunneridae</taxon>
        <taxon>Pentapetalae</taxon>
        <taxon>rosids</taxon>
        <taxon>malvids</taxon>
        <taxon>Sapindales</taxon>
        <taxon>Sapindaceae</taxon>
        <taxon>Hippocastanoideae</taxon>
        <taxon>Acereae</taxon>
        <taxon>Acer</taxon>
    </lineage>
</organism>
<gene>
    <name evidence="1" type="ORF">LWI28_023149</name>
</gene>
<proteinExistence type="predicted"/>
<dbReference type="EMBL" id="JAJSOW010000101">
    <property type="protein sequence ID" value="KAI9182209.1"/>
    <property type="molecule type" value="Genomic_DNA"/>
</dbReference>
<evidence type="ECO:0000313" key="2">
    <source>
        <dbReference type="Proteomes" id="UP001064489"/>
    </source>
</evidence>
<name>A0AAD5J0T5_ACENE</name>
<comment type="caution">
    <text evidence="1">The sequence shown here is derived from an EMBL/GenBank/DDBJ whole genome shotgun (WGS) entry which is preliminary data.</text>
</comment>